<dbReference type="PANTHER" id="PTHR43531:SF11">
    <property type="entry name" value="METHYL-ACCEPTING CHEMOTAXIS PROTEIN 3"/>
    <property type="match status" value="1"/>
</dbReference>
<dbReference type="KEGG" id="meso:BSQ44_05750"/>
<dbReference type="FunFam" id="1.10.287.950:FF:000001">
    <property type="entry name" value="Methyl-accepting chemotaxis sensory transducer"/>
    <property type="match status" value="1"/>
</dbReference>
<dbReference type="InterPro" id="IPR003660">
    <property type="entry name" value="HAMP_dom"/>
</dbReference>
<feature type="coiled-coil region" evidence="5">
    <location>
        <begin position="68"/>
        <end position="95"/>
    </location>
</feature>
<keyword evidence="6" id="KW-1133">Transmembrane helix</keyword>
<keyword evidence="2" id="KW-0145">Chemotaxis</keyword>
<dbReference type="GO" id="GO:0004888">
    <property type="term" value="F:transmembrane signaling receptor activity"/>
    <property type="evidence" value="ECO:0007669"/>
    <property type="project" value="InterPro"/>
</dbReference>
<dbReference type="EMBL" id="CP018171">
    <property type="protein sequence ID" value="APH70937.1"/>
    <property type="molecule type" value="Genomic_DNA"/>
</dbReference>
<dbReference type="SUPFAM" id="SSF58104">
    <property type="entry name" value="Methyl-accepting chemotaxis protein (MCP) signaling domain"/>
    <property type="match status" value="1"/>
</dbReference>
<evidence type="ECO:0000259" key="7">
    <source>
        <dbReference type="PROSITE" id="PS50111"/>
    </source>
</evidence>
<feature type="domain" description="Methyl-accepting transducer" evidence="7">
    <location>
        <begin position="346"/>
        <end position="575"/>
    </location>
</feature>
<dbReference type="PRINTS" id="PR00260">
    <property type="entry name" value="CHEMTRNSDUCR"/>
</dbReference>
<comment type="similarity">
    <text evidence="3">Belongs to the methyl-accepting chemotaxis (MCP) protein family.</text>
</comment>
<dbReference type="GO" id="GO:0007165">
    <property type="term" value="P:signal transduction"/>
    <property type="evidence" value="ECO:0007669"/>
    <property type="project" value="UniProtKB-KW"/>
</dbReference>
<dbReference type="Proteomes" id="UP000182840">
    <property type="component" value="Chromosome"/>
</dbReference>
<dbReference type="PANTHER" id="PTHR43531">
    <property type="entry name" value="PROTEIN ICFG"/>
    <property type="match status" value="1"/>
</dbReference>
<evidence type="ECO:0000256" key="5">
    <source>
        <dbReference type="SAM" id="Coils"/>
    </source>
</evidence>
<evidence type="ECO:0000256" key="4">
    <source>
        <dbReference type="PROSITE-ProRule" id="PRU00284"/>
    </source>
</evidence>
<dbReference type="GO" id="GO:0006935">
    <property type="term" value="P:chemotaxis"/>
    <property type="evidence" value="ECO:0007669"/>
    <property type="project" value="UniProtKB-KW"/>
</dbReference>
<keyword evidence="6" id="KW-0472">Membrane</keyword>
<keyword evidence="4" id="KW-0807">Transducer</keyword>
<evidence type="ECO:0000259" key="8">
    <source>
        <dbReference type="PROSITE" id="PS50885"/>
    </source>
</evidence>
<dbReference type="GO" id="GO:0016020">
    <property type="term" value="C:membrane"/>
    <property type="evidence" value="ECO:0007669"/>
    <property type="project" value="UniProtKB-SubCell"/>
</dbReference>
<organism evidence="9 10">
    <name type="scientific">Aquibium oceanicum</name>
    <dbReference type="NCBI Taxonomy" id="1670800"/>
    <lineage>
        <taxon>Bacteria</taxon>
        <taxon>Pseudomonadati</taxon>
        <taxon>Pseudomonadota</taxon>
        <taxon>Alphaproteobacteria</taxon>
        <taxon>Hyphomicrobiales</taxon>
        <taxon>Phyllobacteriaceae</taxon>
        <taxon>Aquibium</taxon>
    </lineage>
</organism>
<evidence type="ECO:0000256" key="2">
    <source>
        <dbReference type="ARBA" id="ARBA00022500"/>
    </source>
</evidence>
<dbReference type="AlphaFoldDB" id="A0A1L3SND7"/>
<dbReference type="InterPro" id="IPR051310">
    <property type="entry name" value="MCP_chemotaxis"/>
</dbReference>
<reference evidence="10" key="1">
    <citation type="submission" date="2016-11" db="EMBL/GenBank/DDBJ databases">
        <title>Mesorhizobium oceanicum sp. nov., isolated from deep seawater in South China Sea.</title>
        <authorList>
            <person name="Fu G.-Y."/>
        </authorList>
    </citation>
    <scope>NUCLEOTIDE SEQUENCE [LARGE SCALE GENOMIC DNA]</scope>
    <source>
        <strain evidence="10">B7</strain>
    </source>
</reference>
<dbReference type="InterPro" id="IPR004090">
    <property type="entry name" value="Chemotax_Me-accpt_rcpt"/>
</dbReference>
<evidence type="ECO:0008006" key="11">
    <source>
        <dbReference type="Google" id="ProtNLM"/>
    </source>
</evidence>
<dbReference type="SMART" id="SM00304">
    <property type="entry name" value="HAMP"/>
    <property type="match status" value="1"/>
</dbReference>
<sequence length="614" mass="66935">MNVRIKHLVTAVATAVGLGIAATLGIQTYALQTIEVNGPIYDEIVAGKDLIADILPPPMFLVESYLLANEAEVHHELAEQNLARIKELRNEYQERRKYWNDYPLAKELRAQLENEVLPKADALWATLQGPFATAIRTDADLSSIMDRMRDQFHIHRDAVVNLVELSSDFLISREQAAARSEALLSGLSLIAGILTLLGCALGAWLIRARALVPLDRMSKFMLTLAEGDFSRETPYPNRRDEIGDMAHSLAVFRQSGLDKIRLEEESRNTQRWTEEERAARLAEQQAEAERLAHVVRDLGAGLGRLADCNIRMTIDVPFAPQFEPLRHDFNNSIGLFQAVLEQVLDKTKALSSGASEMHASADSLAQRSEQQAAALEEASAALEQITATVRSATEMTCQTRGLVAEARNEALASQHVVQNAVAAMNRIEDGSNKIATVVSVIDEIAFQTNLLALNAGVEAARAGEAGRGFAVVAQEVRELAQRSAVAAKEIAQIIDHSTGEVEAGVRYVGEAGSALTKISNYVATIDGNMEEIARAANEQTTGLDQINTSVSELDRMTQQNVGMVGETTSVSFMLAENARTLSGLVGRFKLNRRASIREPGSPAALARSDRRHAA</sequence>
<dbReference type="OrthoDB" id="3289104at2"/>
<keyword evidence="10" id="KW-1185">Reference proteome</keyword>
<evidence type="ECO:0000313" key="10">
    <source>
        <dbReference type="Proteomes" id="UP000182840"/>
    </source>
</evidence>
<keyword evidence="5" id="KW-0175">Coiled coil</keyword>
<dbReference type="Pfam" id="PF00672">
    <property type="entry name" value="HAMP"/>
    <property type="match status" value="1"/>
</dbReference>
<dbReference type="RefSeq" id="WP_072602347.1">
    <property type="nucleotide sequence ID" value="NZ_CP018171.1"/>
</dbReference>
<feature type="coiled-coil region" evidence="5">
    <location>
        <begin position="365"/>
        <end position="395"/>
    </location>
</feature>
<dbReference type="SMART" id="SM00283">
    <property type="entry name" value="MA"/>
    <property type="match status" value="1"/>
</dbReference>
<feature type="transmembrane region" description="Helical" evidence="6">
    <location>
        <begin position="182"/>
        <end position="206"/>
    </location>
</feature>
<dbReference type="PROSITE" id="PS50885">
    <property type="entry name" value="HAMP"/>
    <property type="match status" value="1"/>
</dbReference>
<dbReference type="Pfam" id="PF00015">
    <property type="entry name" value="MCPsignal"/>
    <property type="match status" value="1"/>
</dbReference>
<dbReference type="CDD" id="cd06225">
    <property type="entry name" value="HAMP"/>
    <property type="match status" value="1"/>
</dbReference>
<name>A0A1L3SND7_9HYPH</name>
<evidence type="ECO:0000313" key="9">
    <source>
        <dbReference type="EMBL" id="APH70937.1"/>
    </source>
</evidence>
<dbReference type="InterPro" id="IPR004089">
    <property type="entry name" value="MCPsignal_dom"/>
</dbReference>
<evidence type="ECO:0000256" key="3">
    <source>
        <dbReference type="ARBA" id="ARBA00029447"/>
    </source>
</evidence>
<feature type="domain" description="HAMP" evidence="8">
    <location>
        <begin position="208"/>
        <end position="261"/>
    </location>
</feature>
<keyword evidence="6" id="KW-0812">Transmembrane</keyword>
<dbReference type="PROSITE" id="PS50111">
    <property type="entry name" value="CHEMOTAXIS_TRANSDUC_2"/>
    <property type="match status" value="1"/>
</dbReference>
<dbReference type="Gene3D" id="1.10.287.950">
    <property type="entry name" value="Methyl-accepting chemotaxis protein"/>
    <property type="match status" value="1"/>
</dbReference>
<protein>
    <recommendedName>
        <fullName evidence="11">Methyl-accepting chemotaxis protein</fullName>
    </recommendedName>
</protein>
<accession>A0A1L3SND7</accession>
<proteinExistence type="inferred from homology"/>
<comment type="subcellular location">
    <subcellularLocation>
        <location evidence="1">Membrane</location>
    </subcellularLocation>
</comment>
<gene>
    <name evidence="9" type="ORF">BSQ44_05750</name>
</gene>
<evidence type="ECO:0000256" key="6">
    <source>
        <dbReference type="SAM" id="Phobius"/>
    </source>
</evidence>
<evidence type="ECO:0000256" key="1">
    <source>
        <dbReference type="ARBA" id="ARBA00004370"/>
    </source>
</evidence>
<dbReference type="Gene3D" id="6.10.340.10">
    <property type="match status" value="1"/>
</dbReference>
<dbReference type="CDD" id="cd11386">
    <property type="entry name" value="MCP_signal"/>
    <property type="match status" value="1"/>
</dbReference>
<dbReference type="STRING" id="1670800.BSQ44_05750"/>